<dbReference type="EMBL" id="BQNB010011114">
    <property type="protein sequence ID" value="GJS86314.1"/>
    <property type="molecule type" value="Genomic_DNA"/>
</dbReference>
<dbReference type="PRINTS" id="PR00364">
    <property type="entry name" value="DISEASERSIST"/>
</dbReference>
<dbReference type="Pfam" id="PF00931">
    <property type="entry name" value="NB-ARC"/>
    <property type="match status" value="1"/>
</dbReference>
<dbReference type="SUPFAM" id="SSF52540">
    <property type="entry name" value="P-loop containing nucleoside triphosphate hydrolases"/>
    <property type="match status" value="1"/>
</dbReference>
<dbReference type="Pfam" id="PF01582">
    <property type="entry name" value="TIR"/>
    <property type="match status" value="1"/>
</dbReference>
<dbReference type="Gene3D" id="3.40.50.10140">
    <property type="entry name" value="Toll/interleukin-1 receptor homology (TIR) domain"/>
    <property type="match status" value="1"/>
</dbReference>
<keyword evidence="2" id="KW-0677">Repeat</keyword>
<dbReference type="InterPro" id="IPR042197">
    <property type="entry name" value="Apaf_helical"/>
</dbReference>
<protein>
    <submittedName>
        <fullName evidence="5">TMV resistance protein N-like protein isoform X1</fullName>
    </submittedName>
</protein>
<dbReference type="SMART" id="SM00255">
    <property type="entry name" value="TIR"/>
    <property type="match status" value="1"/>
</dbReference>
<dbReference type="Proteomes" id="UP001151760">
    <property type="component" value="Unassembled WGS sequence"/>
</dbReference>
<organism evidence="5 6">
    <name type="scientific">Tanacetum coccineum</name>
    <dbReference type="NCBI Taxonomy" id="301880"/>
    <lineage>
        <taxon>Eukaryota</taxon>
        <taxon>Viridiplantae</taxon>
        <taxon>Streptophyta</taxon>
        <taxon>Embryophyta</taxon>
        <taxon>Tracheophyta</taxon>
        <taxon>Spermatophyta</taxon>
        <taxon>Magnoliopsida</taxon>
        <taxon>eudicotyledons</taxon>
        <taxon>Gunneridae</taxon>
        <taxon>Pentapetalae</taxon>
        <taxon>asterids</taxon>
        <taxon>campanulids</taxon>
        <taxon>Asterales</taxon>
        <taxon>Asteraceae</taxon>
        <taxon>Asteroideae</taxon>
        <taxon>Anthemideae</taxon>
        <taxon>Anthemidinae</taxon>
        <taxon>Tanacetum</taxon>
    </lineage>
</organism>
<evidence type="ECO:0000313" key="5">
    <source>
        <dbReference type="EMBL" id="GJS86314.1"/>
    </source>
</evidence>
<dbReference type="Gene3D" id="1.10.8.430">
    <property type="entry name" value="Helical domain of apoptotic protease-activating factors"/>
    <property type="match status" value="1"/>
</dbReference>
<evidence type="ECO:0000313" key="6">
    <source>
        <dbReference type="Proteomes" id="UP001151760"/>
    </source>
</evidence>
<feature type="domain" description="TIR" evidence="4">
    <location>
        <begin position="21"/>
        <end position="183"/>
    </location>
</feature>
<evidence type="ECO:0000256" key="3">
    <source>
        <dbReference type="ARBA" id="ARBA00022821"/>
    </source>
</evidence>
<gene>
    <name evidence="5" type="ORF">Tco_0768950</name>
</gene>
<keyword evidence="1" id="KW-0433">Leucine-rich repeat</keyword>
<dbReference type="InterPro" id="IPR000157">
    <property type="entry name" value="TIR_dom"/>
</dbReference>
<dbReference type="InterPro" id="IPR002182">
    <property type="entry name" value="NB-ARC"/>
</dbReference>
<dbReference type="SUPFAM" id="SSF46785">
    <property type="entry name" value="Winged helix' DNA-binding domain"/>
    <property type="match status" value="1"/>
</dbReference>
<dbReference type="Gene3D" id="3.80.10.10">
    <property type="entry name" value="Ribonuclease Inhibitor"/>
    <property type="match status" value="2"/>
</dbReference>
<dbReference type="InterPro" id="IPR044974">
    <property type="entry name" value="Disease_R_plants"/>
</dbReference>
<dbReference type="PANTHER" id="PTHR11017">
    <property type="entry name" value="LEUCINE-RICH REPEAT-CONTAINING PROTEIN"/>
    <property type="match status" value="1"/>
</dbReference>
<proteinExistence type="predicted"/>
<dbReference type="Pfam" id="PF23282">
    <property type="entry name" value="WHD_ROQ1"/>
    <property type="match status" value="1"/>
</dbReference>
<dbReference type="PANTHER" id="PTHR11017:SF479">
    <property type="entry name" value="DISEASE RESISTANCE PROTEIN (TIR-NBS-LRR CLASS) FAMILY"/>
    <property type="match status" value="1"/>
</dbReference>
<reference evidence="5" key="2">
    <citation type="submission" date="2022-01" db="EMBL/GenBank/DDBJ databases">
        <authorList>
            <person name="Yamashiro T."/>
            <person name="Shiraishi A."/>
            <person name="Satake H."/>
            <person name="Nakayama K."/>
        </authorList>
    </citation>
    <scope>NUCLEOTIDE SEQUENCE</scope>
</reference>
<dbReference type="InterPro" id="IPR027417">
    <property type="entry name" value="P-loop_NTPase"/>
</dbReference>
<dbReference type="InterPro" id="IPR032675">
    <property type="entry name" value="LRR_dom_sf"/>
</dbReference>
<evidence type="ECO:0000256" key="2">
    <source>
        <dbReference type="ARBA" id="ARBA00022737"/>
    </source>
</evidence>
<dbReference type="InterPro" id="IPR058192">
    <property type="entry name" value="WHD_ROQ1-like"/>
</dbReference>
<dbReference type="PROSITE" id="PS50104">
    <property type="entry name" value="TIR"/>
    <property type="match status" value="1"/>
</dbReference>
<sequence>MDGTLHTSVSSSVNALQTGRWTYDVFISFFGEDTRKNFVDHLYAALNQAGIYTFKDDEKLHKGKSISQELMKAIEGSMVGVVVFSKNYANSCWCLEELDKIIECQDSRGQRVLPVFYDVEPSYVRGQGGSFHTALQQHEMNFKDNMEKVKRWRDTLAIAANLSGWDISRTANGHEAVCIKQIVQHILSYTKFRPAENLIGMESRIQKVKSLLSKGSDNVFIIGIWGMGGIGKTTIARAVYRQILYEFEGSSFLDDVRENGSNNKGLKSLQEKLLSEILAAENLNVKDCDDGISQIQRRLGYKKVLVVLDDVDNLKQLEFLAASLEWFGPGSRIIITTRDEHLLSYAHEKYVPELLEEAEAVKLFSRYAFNTAIPPKMYEKLSGDIVNHTGHLPLALKVLGSHFYGRNLDFWQSALNVLAKIPHKEISEILKLSYDGLNIHEKKIFLDIACFFKGRERRHVTRILDSFGFEAVSGITILIEKSLVTISNGNLHMHDLIQEMGRCIARNQNTMVLIPEEFDYQVASTFTILETIEAIVEIDDEYEDFLFHTRMFRWCSPKVFKQMKRLRLLRVMGHFTASEPIYFPQELRWLCWSSYPFRSLRITRHMTNLVGLEVESSRIKQLQIEKKIIFPNLKFIDLSFSWSMTSFPDISGAPNLERLNLSYCKHLLEIHNSVGNHERMIHLDLSYCKRLKFLTSFIQMKSLQTLLLNNCKRLERFPEVSTEMGKLLVLNIDRCVKIALPSSIRLLTGLTILIAGVSEYTRKKEHEFVQNRISNLCIEGSKFFLRILCLKEYHLEDYDFPENLHNVWPSLEELDLSENLILWLPENISQFSQLRYLNVSNCNYLQNLDELPPLIQVLRAEYCTSLQSIGDLSNKHKWLFQISLHHCPKLLNDHKSRRHIANLSMISLVQKCAAVNHRLSITVPGSKIPYWFNNQQLCNKITLTNSSPHNQILKTIGLAICCVFQQGTMNNSKKGSFLRVEFKASGEENLIDRDAQSNKRANTVWIGYMSNDILQNLCPGFESEDLLITFKPEFFNNYIILGCGLCVIYEDDIKGKELTGSWIPDYNEFINIDFDSASSEELLHGRWSQPTYCSRDRRNEVYVADKIVEETIVGDIVVGDNFVISNENVLFKNMVVPKANVGAEIIIVSDDDDDDDDDKEVQWKVAALKVEFQRISLTGFAAALAVLFFRLASQETNTLRESHHRFFPVDTSLIHIESRKSPTKSLFDVGSRRISIFTVNTKEYHSDVLAIITRIMRRT</sequence>
<dbReference type="InterPro" id="IPR036390">
    <property type="entry name" value="WH_DNA-bd_sf"/>
</dbReference>
<dbReference type="SUPFAM" id="SSF52200">
    <property type="entry name" value="Toll/Interleukin receptor TIR domain"/>
    <property type="match status" value="1"/>
</dbReference>
<keyword evidence="6" id="KW-1185">Reference proteome</keyword>
<reference evidence="5" key="1">
    <citation type="journal article" date="2022" name="Int. J. Mol. Sci.">
        <title>Draft Genome of Tanacetum Coccineum: Genomic Comparison of Closely Related Tanacetum-Family Plants.</title>
        <authorList>
            <person name="Yamashiro T."/>
            <person name="Shiraishi A."/>
            <person name="Nakayama K."/>
            <person name="Satake H."/>
        </authorList>
    </citation>
    <scope>NUCLEOTIDE SEQUENCE</scope>
</reference>
<evidence type="ECO:0000259" key="4">
    <source>
        <dbReference type="PROSITE" id="PS50104"/>
    </source>
</evidence>
<evidence type="ECO:0000256" key="1">
    <source>
        <dbReference type="ARBA" id="ARBA00022614"/>
    </source>
</evidence>
<comment type="caution">
    <text evidence="5">The sequence shown here is derived from an EMBL/GenBank/DDBJ whole genome shotgun (WGS) entry which is preliminary data.</text>
</comment>
<dbReference type="Gene3D" id="3.40.50.300">
    <property type="entry name" value="P-loop containing nucleotide triphosphate hydrolases"/>
    <property type="match status" value="1"/>
</dbReference>
<accession>A0ABQ4Z836</accession>
<dbReference type="InterPro" id="IPR035897">
    <property type="entry name" value="Toll_tir_struct_dom_sf"/>
</dbReference>
<dbReference type="SUPFAM" id="SSF52058">
    <property type="entry name" value="L domain-like"/>
    <property type="match status" value="1"/>
</dbReference>
<keyword evidence="3" id="KW-0611">Plant defense</keyword>
<name>A0ABQ4Z836_9ASTR</name>